<dbReference type="CDD" id="cd00037">
    <property type="entry name" value="CLECT"/>
    <property type="match status" value="1"/>
</dbReference>
<evidence type="ECO:0000313" key="4">
    <source>
        <dbReference type="RefSeq" id="XP_023170923.2"/>
    </source>
</evidence>
<dbReference type="KEGG" id="dhe:111599488"/>
<dbReference type="RefSeq" id="XP_023170923.2">
    <property type="nucleotide sequence ID" value="XM_023315155.2"/>
</dbReference>
<dbReference type="Gene3D" id="3.10.100.10">
    <property type="entry name" value="Mannose-Binding Protein A, subunit A"/>
    <property type="match status" value="1"/>
</dbReference>
<keyword evidence="1" id="KW-0732">Signal</keyword>
<proteinExistence type="predicted"/>
<name>A0A6J1LST4_DROHY</name>
<feature type="domain" description="C-type lectin" evidence="2">
    <location>
        <begin position="119"/>
        <end position="234"/>
    </location>
</feature>
<protein>
    <submittedName>
        <fullName evidence="4">Accessory gland protein Acp29AB-like</fullName>
    </submittedName>
</protein>
<dbReference type="InterPro" id="IPR016186">
    <property type="entry name" value="C-type_lectin-like/link_sf"/>
</dbReference>
<gene>
    <name evidence="4" type="primary">LOC111599488</name>
</gene>
<dbReference type="InterPro" id="IPR001304">
    <property type="entry name" value="C-type_lectin-like"/>
</dbReference>
<dbReference type="InterPro" id="IPR050111">
    <property type="entry name" value="C-type_lectin/snaclec_domain"/>
</dbReference>
<dbReference type="OMA" id="WICENKI"/>
<dbReference type="GeneID" id="111599488"/>
<dbReference type="PROSITE" id="PS50041">
    <property type="entry name" value="C_TYPE_LECTIN_2"/>
    <property type="match status" value="1"/>
</dbReference>
<dbReference type="Proteomes" id="UP000504633">
    <property type="component" value="Unplaced"/>
</dbReference>
<dbReference type="OrthoDB" id="7647695at2759"/>
<evidence type="ECO:0000313" key="3">
    <source>
        <dbReference type="Proteomes" id="UP000504633"/>
    </source>
</evidence>
<dbReference type="InterPro" id="IPR016187">
    <property type="entry name" value="CTDL_fold"/>
</dbReference>
<dbReference type="SMART" id="SM00034">
    <property type="entry name" value="CLECT"/>
    <property type="match status" value="1"/>
</dbReference>
<dbReference type="AlphaFoldDB" id="A0A6J1LST4"/>
<evidence type="ECO:0000259" key="2">
    <source>
        <dbReference type="PROSITE" id="PS50041"/>
    </source>
</evidence>
<dbReference type="SUPFAM" id="SSF56436">
    <property type="entry name" value="C-type lectin-like"/>
    <property type="match status" value="1"/>
</dbReference>
<accession>A0A6J1LST4</accession>
<feature type="signal peptide" evidence="1">
    <location>
        <begin position="1"/>
        <end position="22"/>
    </location>
</feature>
<keyword evidence="3" id="KW-1185">Reference proteome</keyword>
<organism evidence="3 4">
    <name type="scientific">Drosophila hydei</name>
    <name type="common">Fruit fly</name>
    <dbReference type="NCBI Taxonomy" id="7224"/>
    <lineage>
        <taxon>Eukaryota</taxon>
        <taxon>Metazoa</taxon>
        <taxon>Ecdysozoa</taxon>
        <taxon>Arthropoda</taxon>
        <taxon>Hexapoda</taxon>
        <taxon>Insecta</taxon>
        <taxon>Pterygota</taxon>
        <taxon>Neoptera</taxon>
        <taxon>Endopterygota</taxon>
        <taxon>Diptera</taxon>
        <taxon>Brachycera</taxon>
        <taxon>Muscomorpha</taxon>
        <taxon>Ephydroidea</taxon>
        <taxon>Drosophilidae</taxon>
        <taxon>Drosophila</taxon>
    </lineage>
</organism>
<feature type="chain" id="PRO_5027059063" evidence="1">
    <location>
        <begin position="23"/>
        <end position="238"/>
    </location>
</feature>
<sequence length="238" mass="27435">MEFYFLVTLMCILLGSLNNVQSERTPFDSQNQCEAYCFKALQPLLDHLYVMKNLWLTCDANKLANAASRLDKIEGQLATQAETSTRFSSTIEEVKQKVTEQENLMAKRKKVPHKPFQQIGSKFYYIEQQTPLNWFAAAHKCIALGAHLVELNDQEELNAIIPFLDAQKLYWTDINDLSLEGFYQSLTTGLKAKFLRWNQKEPNSLKGENCIHMLSTEFVMNDLSCEEKCHFICELSDE</sequence>
<dbReference type="PANTHER" id="PTHR22803">
    <property type="entry name" value="MANNOSE, PHOSPHOLIPASE, LECTIN RECEPTOR RELATED"/>
    <property type="match status" value="1"/>
</dbReference>
<dbReference type="Pfam" id="PF00059">
    <property type="entry name" value="Lectin_C"/>
    <property type="match status" value="1"/>
</dbReference>
<reference evidence="4" key="1">
    <citation type="submission" date="2025-08" db="UniProtKB">
        <authorList>
            <consortium name="RefSeq"/>
        </authorList>
    </citation>
    <scope>IDENTIFICATION</scope>
    <source>
        <strain evidence="4">15085-1641.00</strain>
        <tissue evidence="4">Whole body</tissue>
    </source>
</reference>
<evidence type="ECO:0000256" key="1">
    <source>
        <dbReference type="SAM" id="SignalP"/>
    </source>
</evidence>